<keyword evidence="2" id="KW-1003">Cell membrane</keyword>
<keyword evidence="5" id="KW-0552">Olfaction</keyword>
<keyword evidence="3" id="KW-0716">Sensory transduction</keyword>
<evidence type="ECO:0000256" key="3">
    <source>
        <dbReference type="ARBA" id="ARBA00022606"/>
    </source>
</evidence>
<dbReference type="EMBL" id="GACR01000020">
    <property type="protein sequence ID" value="JAA74440.1"/>
    <property type="molecule type" value="mRNA"/>
</dbReference>
<keyword evidence="6 10" id="KW-1133">Transmembrane helix</keyword>
<keyword evidence="7 10" id="KW-0472">Membrane</keyword>
<dbReference type="InterPro" id="IPR004117">
    <property type="entry name" value="7tm6_olfct_rcpt"/>
</dbReference>
<dbReference type="GO" id="GO:0004984">
    <property type="term" value="F:olfactory receptor activity"/>
    <property type="evidence" value="ECO:0007669"/>
    <property type="project" value="InterPro"/>
</dbReference>
<dbReference type="GO" id="GO:0005886">
    <property type="term" value="C:plasma membrane"/>
    <property type="evidence" value="ECO:0007669"/>
    <property type="project" value="UniProtKB-SubCell"/>
</dbReference>
<evidence type="ECO:0000256" key="8">
    <source>
        <dbReference type="ARBA" id="ARBA00023170"/>
    </source>
</evidence>
<accession>M3VHE0</accession>
<feature type="transmembrane region" description="Helical" evidence="10">
    <location>
        <begin position="105"/>
        <end position="127"/>
    </location>
</feature>
<evidence type="ECO:0000313" key="11">
    <source>
        <dbReference type="EMBL" id="JAA74440.1"/>
    </source>
</evidence>
<evidence type="ECO:0000256" key="1">
    <source>
        <dbReference type="ARBA" id="ARBA00004651"/>
    </source>
</evidence>
<comment type="subcellular location">
    <subcellularLocation>
        <location evidence="1">Cell membrane</location>
        <topology evidence="1">Multi-pass membrane protein</topology>
    </subcellularLocation>
</comment>
<evidence type="ECO:0000256" key="9">
    <source>
        <dbReference type="ARBA" id="ARBA00023224"/>
    </source>
</evidence>
<protein>
    <submittedName>
        <fullName evidence="11">Odorant receptor 1</fullName>
    </submittedName>
</protein>
<evidence type="ECO:0000256" key="7">
    <source>
        <dbReference type="ARBA" id="ARBA00023136"/>
    </source>
</evidence>
<organism evidence="11">
    <name type="scientific">Ips typographus</name>
    <name type="common">European spruce bark beetle</name>
    <dbReference type="NCBI Taxonomy" id="55986"/>
    <lineage>
        <taxon>Eukaryota</taxon>
        <taxon>Metazoa</taxon>
        <taxon>Ecdysozoa</taxon>
        <taxon>Arthropoda</taxon>
        <taxon>Hexapoda</taxon>
        <taxon>Insecta</taxon>
        <taxon>Pterygota</taxon>
        <taxon>Neoptera</taxon>
        <taxon>Endopterygota</taxon>
        <taxon>Coleoptera</taxon>
        <taxon>Polyphaga</taxon>
        <taxon>Cucujiformia</taxon>
        <taxon>Curculionidae</taxon>
        <taxon>Scolytinae</taxon>
        <taxon>Ips</taxon>
    </lineage>
</organism>
<dbReference type="PANTHER" id="PTHR21137:SF35">
    <property type="entry name" value="ODORANT RECEPTOR 19A-RELATED"/>
    <property type="match status" value="1"/>
</dbReference>
<feature type="transmembrane region" description="Helical" evidence="10">
    <location>
        <begin position="213"/>
        <end position="234"/>
    </location>
</feature>
<dbReference type="GO" id="GO:0007165">
    <property type="term" value="P:signal transduction"/>
    <property type="evidence" value="ECO:0007669"/>
    <property type="project" value="UniProtKB-KW"/>
</dbReference>
<feature type="transmembrane region" description="Helical" evidence="10">
    <location>
        <begin position="187"/>
        <end position="206"/>
    </location>
</feature>
<dbReference type="GO" id="GO:0005549">
    <property type="term" value="F:odorant binding"/>
    <property type="evidence" value="ECO:0007669"/>
    <property type="project" value="InterPro"/>
</dbReference>
<keyword evidence="9" id="KW-0807">Transducer</keyword>
<keyword evidence="4 10" id="KW-0812">Transmembrane</keyword>
<evidence type="ECO:0000256" key="4">
    <source>
        <dbReference type="ARBA" id="ARBA00022692"/>
    </source>
</evidence>
<proteinExistence type="evidence at transcript level"/>
<feature type="transmembrane region" description="Helical" evidence="10">
    <location>
        <begin position="40"/>
        <end position="63"/>
    </location>
</feature>
<evidence type="ECO:0000256" key="2">
    <source>
        <dbReference type="ARBA" id="ARBA00022475"/>
    </source>
</evidence>
<dbReference type="Pfam" id="PF02949">
    <property type="entry name" value="7tm_6"/>
    <property type="match status" value="1"/>
</dbReference>
<name>M3VHE0_IPSTY</name>
<dbReference type="PANTHER" id="PTHR21137">
    <property type="entry name" value="ODORANT RECEPTOR"/>
    <property type="match status" value="1"/>
</dbReference>
<keyword evidence="8 11" id="KW-0675">Receptor</keyword>
<reference evidence="11" key="1">
    <citation type="journal article" date="2013" name="BMC Genomics">
        <title>Antennal transcriptome analysis of the chemosensory gene families in the tree killing bark beetles, Ips typographus and Dendroctonus ponderosae (Coleoptera: Curculionidae: Scolytinae).</title>
        <authorList>
            <person name="Andersson M.N."/>
            <person name="Grosse-Wilde E."/>
            <person name="Keeling C.I."/>
            <person name="Bengtsson J.M."/>
            <person name="Yuen M.M."/>
            <person name="Li M."/>
            <person name="Hillbur Y."/>
            <person name="Bohlmann J."/>
            <person name="Hansson B.S."/>
            <person name="Schlyter F."/>
        </authorList>
    </citation>
    <scope>NUCLEOTIDE SEQUENCE</scope>
</reference>
<evidence type="ECO:0000256" key="10">
    <source>
        <dbReference type="SAM" id="Phobius"/>
    </source>
</evidence>
<sequence>MWITMFCTKNRHVLISLVQGLSDFTGFPPNFDKFMQQLNFYSKIHLCYLTGGSLMYFVLFAPLHKRNCDELKREKNLTETCSLLLPLNAPFVEYQSFGKFPTLQLLNIIIFLSLMYMYMCAGTIVWLNVELVEHIRIRIRHLKHMILRALKSNDKQFRREKFRKAVRYHEYICSMSRLADEFFGTELFLHVVLTGAILGISAYLIGDGSLETVMIFVGWLNAIIMGSVAGQRLINESLGISDIIYEVDWYNFETALKKDILFFLVYAARNLCLLGLGMW</sequence>
<gene>
    <name evidence="11" type="primary">ItypOR1</name>
</gene>
<evidence type="ECO:0000256" key="5">
    <source>
        <dbReference type="ARBA" id="ARBA00022725"/>
    </source>
</evidence>
<dbReference type="AlphaFoldDB" id="M3VHE0"/>
<evidence type="ECO:0000256" key="6">
    <source>
        <dbReference type="ARBA" id="ARBA00022989"/>
    </source>
</evidence>